<keyword evidence="5" id="KW-0051">Antiviral defense</keyword>
<dbReference type="InterPro" id="IPR010149">
    <property type="entry name" value="CRISPR-assoc_prot_Csm2_III-A"/>
</dbReference>
<comment type="caution">
    <text evidence="7">The sequence shown here is derived from an EMBL/GenBank/DDBJ whole genome shotgun (WGS) entry which is preliminary data.</text>
</comment>
<evidence type="ECO:0000256" key="3">
    <source>
        <dbReference type="ARBA" id="ARBA00016118"/>
    </source>
</evidence>
<dbReference type="AlphaFoldDB" id="A0A348MLJ6"/>
<evidence type="ECO:0000256" key="4">
    <source>
        <dbReference type="ARBA" id="ARBA00022884"/>
    </source>
</evidence>
<evidence type="ECO:0000256" key="2">
    <source>
        <dbReference type="ARBA" id="ARBA00006896"/>
    </source>
</evidence>
<dbReference type="Pfam" id="PF03750">
    <property type="entry name" value="Csm2_III-A"/>
    <property type="match status" value="1"/>
</dbReference>
<dbReference type="EMBL" id="DMCX01000035">
    <property type="protein sequence ID" value="HAF07922.1"/>
    <property type="molecule type" value="Genomic_DNA"/>
</dbReference>
<keyword evidence="4" id="KW-0694">RNA-binding</keyword>
<sequence>MLKGVVKTIKDTGYAIVTSENADYFCRAYLVRSNNLSEGDQIEFEFQENNKPGEKPSITNLRIISKAPRKENVYDYALIIDKLSAEQYDKFCNLMRRYVKSDDFRKITTSKLRNIYNLVKKVTDKKGCKMIRPKIAYLKGREPDTKKFMEDLDNLISKIDSKEEVKSFKEFFEALICYAKEIE</sequence>
<evidence type="ECO:0000313" key="8">
    <source>
        <dbReference type="Proteomes" id="UP000262454"/>
    </source>
</evidence>
<accession>A0A348MLJ6</accession>
<comment type="function">
    <text evidence="1">This subunit may be involved in monitoring complementarity of crRNA and target RNA.</text>
</comment>
<name>A0A348MLJ6_UNCW3</name>
<dbReference type="NCBIfam" id="TIGR01870">
    <property type="entry name" value="cas_TM1810_Csm2"/>
    <property type="match status" value="1"/>
</dbReference>
<evidence type="ECO:0000256" key="5">
    <source>
        <dbReference type="ARBA" id="ARBA00023118"/>
    </source>
</evidence>
<dbReference type="GO" id="GO:0051607">
    <property type="term" value="P:defense response to virus"/>
    <property type="evidence" value="ECO:0007669"/>
    <property type="project" value="UniProtKB-KW"/>
</dbReference>
<gene>
    <name evidence="7" type="primary">csm2</name>
    <name evidence="7" type="ORF">DCG82_05920</name>
</gene>
<proteinExistence type="inferred from homology"/>
<dbReference type="GO" id="GO:0003723">
    <property type="term" value="F:RNA binding"/>
    <property type="evidence" value="ECO:0007669"/>
    <property type="project" value="UniProtKB-KW"/>
</dbReference>
<evidence type="ECO:0000313" key="7">
    <source>
        <dbReference type="EMBL" id="HAF07922.1"/>
    </source>
</evidence>
<reference evidence="7 8" key="1">
    <citation type="journal article" date="2018" name="Nat. Biotechnol.">
        <title>A standardized bacterial taxonomy based on genome phylogeny substantially revises the tree of life.</title>
        <authorList>
            <person name="Parks D.H."/>
            <person name="Chuvochina M."/>
            <person name="Waite D.W."/>
            <person name="Rinke C."/>
            <person name="Skarshewski A."/>
            <person name="Chaumeil P.A."/>
            <person name="Hugenholtz P."/>
        </authorList>
    </citation>
    <scope>NUCLEOTIDE SEQUENCE [LARGE SCALE GENOMIC DNA]</scope>
    <source>
        <strain evidence="7">UBA7921</strain>
    </source>
</reference>
<dbReference type="Proteomes" id="UP000262454">
    <property type="component" value="Unassembled WGS sequence"/>
</dbReference>
<organism evidence="7 8">
    <name type="scientific">candidate division WOR-3 bacterium</name>
    <dbReference type="NCBI Taxonomy" id="2052148"/>
    <lineage>
        <taxon>Bacteria</taxon>
        <taxon>Bacteria division WOR-3</taxon>
    </lineage>
</organism>
<protein>
    <recommendedName>
        <fullName evidence="3">CRISPR system Cms protein Csm2</fullName>
    </recommendedName>
    <alternativeName>
        <fullName evidence="6">CRISPR type III A-associated protein Csm2</fullName>
    </alternativeName>
</protein>
<comment type="similarity">
    <text evidence="2">Belongs to the CRISPR-associated Csm2 family.</text>
</comment>
<evidence type="ECO:0000256" key="1">
    <source>
        <dbReference type="ARBA" id="ARBA00003640"/>
    </source>
</evidence>
<evidence type="ECO:0000256" key="6">
    <source>
        <dbReference type="ARBA" id="ARBA00031723"/>
    </source>
</evidence>